<dbReference type="STRING" id="13370.A0A448YND4"/>
<dbReference type="CDD" id="cd16012">
    <property type="entry name" value="ALP"/>
    <property type="match status" value="1"/>
</dbReference>
<evidence type="ECO:0000256" key="2">
    <source>
        <dbReference type="ARBA" id="ARBA00012647"/>
    </source>
</evidence>
<feature type="binding site" evidence="9">
    <location>
        <position position="116"/>
    </location>
    <ligand>
        <name>Zn(2+)</name>
        <dbReference type="ChEBI" id="CHEBI:29105"/>
        <label>2</label>
    </ligand>
</feature>
<keyword evidence="3" id="KW-0597">Phosphoprotein</keyword>
<dbReference type="Gene3D" id="3.40.720.10">
    <property type="entry name" value="Alkaline Phosphatase, subunit A"/>
    <property type="match status" value="1"/>
</dbReference>
<keyword evidence="7 9" id="KW-0460">Magnesium</keyword>
<dbReference type="AlphaFoldDB" id="A0A448YND4"/>
<evidence type="ECO:0000256" key="12">
    <source>
        <dbReference type="SAM" id="MobiDB-lite"/>
    </source>
</evidence>
<dbReference type="GO" id="GO:0019637">
    <property type="term" value="P:organophosphate metabolic process"/>
    <property type="evidence" value="ECO:0007669"/>
    <property type="project" value="UniProtKB-ARBA"/>
</dbReference>
<comment type="catalytic activity">
    <reaction evidence="11">
        <text>a phosphate monoester + H2O = an alcohol + phosphate</text>
        <dbReference type="Rhea" id="RHEA:15017"/>
        <dbReference type="ChEBI" id="CHEBI:15377"/>
        <dbReference type="ChEBI" id="CHEBI:30879"/>
        <dbReference type="ChEBI" id="CHEBI:43474"/>
        <dbReference type="ChEBI" id="CHEBI:67140"/>
        <dbReference type="EC" id="3.1.3.1"/>
    </reaction>
</comment>
<dbReference type="FunCoup" id="A0A448YND4">
    <property type="interactions" value="216"/>
</dbReference>
<dbReference type="InParanoid" id="A0A448YND4"/>
<gene>
    <name evidence="14" type="ORF">BRENAR_LOCUS3128</name>
</gene>
<dbReference type="FunFam" id="1.10.60.40:FF:000002">
    <property type="entry name" value="Alkaline phosphatase"/>
    <property type="match status" value="1"/>
</dbReference>
<evidence type="ECO:0000256" key="10">
    <source>
        <dbReference type="RuleBase" id="RU003946"/>
    </source>
</evidence>
<dbReference type="PANTHER" id="PTHR11596">
    <property type="entry name" value="ALKALINE PHOSPHATASE"/>
    <property type="match status" value="1"/>
</dbReference>
<feature type="region of interest" description="Disordered" evidence="12">
    <location>
        <begin position="1"/>
        <end position="58"/>
    </location>
</feature>
<dbReference type="PRINTS" id="PR00113">
    <property type="entry name" value="ALKPHPHTASE"/>
</dbReference>
<evidence type="ECO:0000256" key="6">
    <source>
        <dbReference type="ARBA" id="ARBA00022833"/>
    </source>
</evidence>
<dbReference type="PANTHER" id="PTHR11596:SF5">
    <property type="entry name" value="ALKALINE PHOSPHATASE"/>
    <property type="match status" value="1"/>
</dbReference>
<evidence type="ECO:0000256" key="1">
    <source>
        <dbReference type="ARBA" id="ARBA00005984"/>
    </source>
</evidence>
<feature type="binding site" evidence="9">
    <location>
        <position position="215"/>
    </location>
    <ligand>
        <name>Mg(2+)</name>
        <dbReference type="ChEBI" id="CHEBI:18420"/>
    </ligand>
</feature>
<proteinExistence type="inferred from homology"/>
<dbReference type="InterPro" id="IPR018299">
    <property type="entry name" value="Alkaline_phosphatase_AS"/>
</dbReference>
<dbReference type="InterPro" id="IPR017850">
    <property type="entry name" value="Alkaline_phosphatase_core_sf"/>
</dbReference>
<keyword evidence="5 11" id="KW-0378">Hydrolase</keyword>
<dbReference type="InterPro" id="IPR001952">
    <property type="entry name" value="Alkaline_phosphatase"/>
</dbReference>
<evidence type="ECO:0000256" key="3">
    <source>
        <dbReference type="ARBA" id="ARBA00022553"/>
    </source>
</evidence>
<feature type="binding site" evidence="9">
    <location>
        <position position="406"/>
    </location>
    <ligand>
        <name>Zn(2+)</name>
        <dbReference type="ChEBI" id="CHEBI:29105"/>
        <label>2</label>
    </ligand>
</feature>
<accession>A0A448YND4</accession>
<evidence type="ECO:0000256" key="4">
    <source>
        <dbReference type="ARBA" id="ARBA00022723"/>
    </source>
</evidence>
<protein>
    <recommendedName>
        <fullName evidence="2 11">Alkaline phosphatase</fullName>
        <ecNumber evidence="2 11">3.1.3.1</ecNumber>
    </recommendedName>
</protein>
<evidence type="ECO:0000313" key="14">
    <source>
        <dbReference type="EMBL" id="VEU22397.1"/>
    </source>
</evidence>
<feature type="active site" description="Phosphoserine intermediate" evidence="8">
    <location>
        <position position="164"/>
    </location>
</feature>
<evidence type="ECO:0000256" key="5">
    <source>
        <dbReference type="ARBA" id="ARBA00022801"/>
    </source>
</evidence>
<feature type="binding site" evidence="9">
    <location>
        <position position="116"/>
    </location>
    <ligand>
        <name>Mg(2+)</name>
        <dbReference type="ChEBI" id="CHEBI:18420"/>
    </ligand>
</feature>
<comment type="cofactor">
    <cofactor evidence="9">
        <name>Mg(2+)</name>
        <dbReference type="ChEBI" id="CHEBI:18420"/>
    </cofactor>
    <text evidence="9">Binds 1 Mg(2+) ion.</text>
</comment>
<feature type="binding site" evidence="9">
    <location>
        <position position="405"/>
    </location>
    <ligand>
        <name>Zn(2+)</name>
        <dbReference type="ChEBI" id="CHEBI:29105"/>
        <label>2</label>
    </ligand>
</feature>
<evidence type="ECO:0000313" key="15">
    <source>
        <dbReference type="Proteomes" id="UP000290900"/>
    </source>
</evidence>
<feature type="binding site" evidence="9">
    <location>
        <position position="217"/>
    </location>
    <ligand>
        <name>Mg(2+)</name>
        <dbReference type="ChEBI" id="CHEBI:18420"/>
    </ligand>
</feature>
<feature type="binding site" evidence="9">
    <location>
        <position position="357"/>
    </location>
    <ligand>
        <name>Mg(2+)</name>
        <dbReference type="ChEBI" id="CHEBI:18420"/>
    </ligand>
</feature>
<dbReference type="PROSITE" id="PS00123">
    <property type="entry name" value="ALKALINE_PHOSPHATASE"/>
    <property type="match status" value="1"/>
</dbReference>
<feature type="binding site" evidence="9">
    <location>
        <position position="366"/>
    </location>
    <ligand>
        <name>Zn(2+)</name>
        <dbReference type="ChEBI" id="CHEBI:29105"/>
        <label>2</label>
    </ligand>
</feature>
<evidence type="ECO:0000256" key="9">
    <source>
        <dbReference type="PIRSR" id="PIRSR601952-2"/>
    </source>
</evidence>
<dbReference type="GO" id="GO:0046872">
    <property type="term" value="F:metal ion binding"/>
    <property type="evidence" value="ECO:0007669"/>
    <property type="project" value="UniProtKB-KW"/>
</dbReference>
<dbReference type="Gene3D" id="1.10.60.40">
    <property type="match status" value="1"/>
</dbReference>
<dbReference type="EMBL" id="CAACVR010000023">
    <property type="protein sequence ID" value="VEU22397.1"/>
    <property type="molecule type" value="Genomic_DNA"/>
</dbReference>
<feature type="binding site" evidence="9">
    <location>
        <position position="512"/>
    </location>
    <ligand>
        <name>Zn(2+)</name>
        <dbReference type="ChEBI" id="CHEBI:29105"/>
        <label>2</label>
    </ligand>
</feature>
<organism evidence="14 15">
    <name type="scientific">Brettanomyces naardenensis</name>
    <name type="common">Yeast</name>
    <dbReference type="NCBI Taxonomy" id="13370"/>
    <lineage>
        <taxon>Eukaryota</taxon>
        <taxon>Fungi</taxon>
        <taxon>Dikarya</taxon>
        <taxon>Ascomycota</taxon>
        <taxon>Saccharomycotina</taxon>
        <taxon>Pichiomycetes</taxon>
        <taxon>Pichiales</taxon>
        <taxon>Pichiaceae</taxon>
        <taxon>Brettanomyces</taxon>
    </lineage>
</organism>
<feature type="transmembrane region" description="Helical" evidence="13">
    <location>
        <begin position="64"/>
        <end position="85"/>
    </location>
</feature>
<evidence type="ECO:0000256" key="8">
    <source>
        <dbReference type="PIRSR" id="PIRSR601952-1"/>
    </source>
</evidence>
<sequence length="605" mass="66368">MRRDYRSLPSEDPDGDSPRTPSPENLIELSPTPEEMSTEGDSPVAASPLPPKRSRVSLSRKRKLAIHAGILLLIIILYCCTRLAAAGDVSEKRFSTPYSSAKIPSGKKNIIMMVTDGTGPASINMARSYKQHHYDLSYDDVLEIDKHFIGSSRTRSNSSLITDSAAGATVFSCGLKTYNGAIGVDPLKNPRGTILEALKLKGYKTGLVVTTSITDATPAAFNSHVDYRFMQSLIANQQLGFNTTLGLVTDLMIGGGRCFYLPGDSPGGCRDDNWNLVEEAKQLGFNVALNRKEFDSWQYGKNVSLPMLSLLAGYNIPYDIDRDDSKYPSLEEEVITALTALSDATKDSDEGFFLLVEGSRIDHAGHSNDPAAQVREVLAYDKAFKAVIDFADSTDVPTYIVSTSDHETGGLDVGRQITAGYPEYLWRPDALENATHSGEYLLSELHGFSSLELDPLTQFIEKEIFESGLGIVDYSATDVKKVVKLKDTSVVQDYLNNMVSERAQVGWSTHGHTAVDVNIYGHANTEEGTQLLLKYLLGNHENVDIGKFWQILTDSDLDKVTELLKGTPHKPKAEEMVKAENVEDMSHGFVYHGLGAVDMPTSDEE</sequence>
<keyword evidence="13" id="KW-1133">Transmembrane helix</keyword>
<comment type="cofactor">
    <cofactor evidence="9">
        <name>Zn(2+)</name>
        <dbReference type="ChEBI" id="CHEBI:29105"/>
    </cofactor>
    <text evidence="9">Binds 2 Zn(2+) ions.</text>
</comment>
<dbReference type="OrthoDB" id="7392499at2759"/>
<keyword evidence="13" id="KW-0472">Membrane</keyword>
<dbReference type="GO" id="GO:0000329">
    <property type="term" value="C:fungal-type vacuole membrane"/>
    <property type="evidence" value="ECO:0007669"/>
    <property type="project" value="TreeGrafter"/>
</dbReference>
<feature type="binding site" evidence="9">
    <location>
        <position position="362"/>
    </location>
    <ligand>
        <name>Zn(2+)</name>
        <dbReference type="ChEBI" id="CHEBI:29105"/>
        <label>2</label>
    </ligand>
</feature>
<reference evidence="14 15" key="1">
    <citation type="submission" date="2018-12" db="EMBL/GenBank/DDBJ databases">
        <authorList>
            <person name="Tiukova I."/>
            <person name="Dainat J."/>
        </authorList>
    </citation>
    <scope>NUCLEOTIDE SEQUENCE [LARGE SCALE GENOMIC DNA]</scope>
</reference>
<dbReference type="SUPFAM" id="SSF53649">
    <property type="entry name" value="Alkaline phosphatase-like"/>
    <property type="match status" value="1"/>
</dbReference>
<dbReference type="Pfam" id="PF00245">
    <property type="entry name" value="Alk_phosphatase"/>
    <property type="match status" value="1"/>
</dbReference>
<comment type="similarity">
    <text evidence="1 10">Belongs to the alkaline phosphatase family.</text>
</comment>
<dbReference type="Proteomes" id="UP000290900">
    <property type="component" value="Unassembled WGS sequence"/>
</dbReference>
<evidence type="ECO:0000256" key="7">
    <source>
        <dbReference type="ARBA" id="ARBA00022842"/>
    </source>
</evidence>
<dbReference type="GO" id="GO:0004035">
    <property type="term" value="F:alkaline phosphatase activity"/>
    <property type="evidence" value="ECO:0007669"/>
    <property type="project" value="UniProtKB-EC"/>
</dbReference>
<dbReference type="SMART" id="SM00098">
    <property type="entry name" value="alkPPc"/>
    <property type="match status" value="1"/>
</dbReference>
<evidence type="ECO:0000256" key="11">
    <source>
        <dbReference type="RuleBase" id="RU003947"/>
    </source>
</evidence>
<evidence type="ECO:0000256" key="13">
    <source>
        <dbReference type="SAM" id="Phobius"/>
    </source>
</evidence>
<dbReference type="EC" id="3.1.3.1" evidence="2 11"/>
<keyword evidence="13" id="KW-0812">Transmembrane</keyword>
<keyword evidence="6 9" id="KW-0862">Zinc</keyword>
<name>A0A448YND4_BRENA</name>
<keyword evidence="15" id="KW-1185">Reference proteome</keyword>
<keyword evidence="4 9" id="KW-0479">Metal-binding</keyword>